<dbReference type="InterPro" id="IPR011013">
    <property type="entry name" value="Gal_mutarotase_sf_dom"/>
</dbReference>
<dbReference type="SUPFAM" id="SSF49303">
    <property type="entry name" value="beta-Galactosidase/glucuronidase domain"/>
    <property type="match status" value="2"/>
</dbReference>
<dbReference type="FunFam" id="2.70.98.10:FF:000017">
    <property type="entry name" value="Glycoside hydrolase family 2 protein"/>
    <property type="match status" value="1"/>
</dbReference>
<sequence length="1041" mass="118060">MSFVPAVQLPFSSNSGYKVWEDPSFIKWRKRDAHVPLQSHDSVEGCLRYWYERNKVDYVISSSAVWNDDAVLGALESAASLVKDLHFVRSLSGQWKFLLASSPANVPIDFYSNNFDDSVWETLPVPSNWQMHGFDYPHYTNIVYPFPLNPPHVPSNNPTGCYRTYFCIPNEWEGRRILLHFEAVDSAFLAWVNGVLVGYSQDSRLPAEFEITDCCHPCGSNKENILAVQVFRWSDGSYLEDQDHWWLSGIHRDVLLLAKPKVFIMDYFFKSSFTDNFHLAKLEPNLYTLVLILKDESGRLLDCESCQVGMREISRSHKQILVNGQPVVFRGVNRHEHHPRTGKTNLEACMIKDLVLMKQNNINAVRNSHYPQHPRWYELCDLFGVYMIDEANIETHGFSLSTQFKHPTSEPSWAASMLDRAIGMVERDKNHACIIFWSLGNESDYGPNHSSLAGWIREKDPSRLLHYEGGGSRTSSTDIVCPMYMRVWDMVTIANDPSETRPLILCEYSHAMGNSCGNIHEYWKAIDSTFGLQGGLIWEWVDQALLKEGTDGCKYWAYGGHFGDAPNDSNFCCHGLNWPDRTPHPALQEVKYVYQPIKTTLMDSRMKITNALFFESTQGLEFSWHLMGDGCSLGSGMLNIPLIEPQSSYDIELDSSPWDSLCASSSAMEIFVTITAKMRHSTRWVKDGHIIASTQLCLPSKRNPGPHVIKIVDCGGLTSENVSGILTTKNNNWQIKVNTNTGTIESWEVEGHLLTCKGILPCFWRAPTDNDKGGELNSYASKWWACHLDKMSVHTAHCSIERQTDLVVQVKTVYFIVPEDQDSLFKNKDAVDELETRSSISFKVEVCYWFYDTGDVIAEYNVNPNSDLPPIPRIGVVFYVEKSFDKVTWYGKGPFECYPDRKEAAHVGIYESSVADMHVPYIVPGESSGRADIRWVAFQDNDGYGLFASVYGSSPPMQMSASYYSTSELDRATHNKDLIKGNDIEVHLDHKHMGLGGDDSWSPAVHDQYLVPPVPYSFSIRLCPIRPSLSCQDIYISQLPP</sequence>
<comment type="similarity">
    <text evidence="2">Belongs to the glycosyl hydrolase 2 family.</text>
</comment>
<dbReference type="Proteomes" id="UP001515500">
    <property type="component" value="Chromosome 12"/>
</dbReference>
<dbReference type="RefSeq" id="XP_039136468.1">
    <property type="nucleotide sequence ID" value="XM_039280534.1"/>
</dbReference>
<dbReference type="InterPro" id="IPR032312">
    <property type="entry name" value="LacZ_4"/>
</dbReference>
<evidence type="ECO:0000313" key="9">
    <source>
        <dbReference type="RefSeq" id="XP_039136468.1"/>
    </source>
</evidence>
<dbReference type="Pfam" id="PF02929">
    <property type="entry name" value="Bgal_small_N"/>
    <property type="match status" value="1"/>
</dbReference>
<evidence type="ECO:0000256" key="6">
    <source>
        <dbReference type="ARBA" id="ARBA00032230"/>
    </source>
</evidence>
<dbReference type="InterPro" id="IPR006104">
    <property type="entry name" value="Glyco_hydro_2_N"/>
</dbReference>
<evidence type="ECO:0000313" key="8">
    <source>
        <dbReference type="Proteomes" id="UP001515500"/>
    </source>
</evidence>
<dbReference type="PROSITE" id="PS00719">
    <property type="entry name" value="GLYCOSYL_HYDROL_F2_1"/>
    <property type="match status" value="1"/>
</dbReference>
<dbReference type="SUPFAM" id="SSF51445">
    <property type="entry name" value="(Trans)glycosidases"/>
    <property type="match status" value="1"/>
</dbReference>
<dbReference type="InterPro" id="IPR006103">
    <property type="entry name" value="Glyco_hydro_2_cat"/>
</dbReference>
<evidence type="ECO:0000256" key="3">
    <source>
        <dbReference type="ARBA" id="ARBA00012756"/>
    </source>
</evidence>
<evidence type="ECO:0000256" key="5">
    <source>
        <dbReference type="ARBA" id="ARBA00023295"/>
    </source>
</evidence>
<gene>
    <name evidence="9" type="primary">LOC120273822</name>
</gene>
<dbReference type="Gene3D" id="3.20.20.80">
    <property type="entry name" value="Glycosidases"/>
    <property type="match status" value="1"/>
</dbReference>
<dbReference type="GO" id="GO:0009341">
    <property type="term" value="C:beta-galactosidase complex"/>
    <property type="evidence" value="ECO:0007669"/>
    <property type="project" value="InterPro"/>
</dbReference>
<dbReference type="FunFam" id="3.20.20.80:FF:000018">
    <property type="entry name" value="Beta-galactosidase"/>
    <property type="match status" value="1"/>
</dbReference>
<organism evidence="8 9">
    <name type="scientific">Dioscorea cayennensis subsp. rotundata</name>
    <name type="common">White Guinea yam</name>
    <name type="synonym">Dioscorea rotundata</name>
    <dbReference type="NCBI Taxonomy" id="55577"/>
    <lineage>
        <taxon>Eukaryota</taxon>
        <taxon>Viridiplantae</taxon>
        <taxon>Streptophyta</taxon>
        <taxon>Embryophyta</taxon>
        <taxon>Tracheophyta</taxon>
        <taxon>Spermatophyta</taxon>
        <taxon>Magnoliopsida</taxon>
        <taxon>Liliopsida</taxon>
        <taxon>Dioscoreales</taxon>
        <taxon>Dioscoreaceae</taxon>
        <taxon>Dioscorea</taxon>
    </lineage>
</organism>
<dbReference type="GO" id="GO:0005990">
    <property type="term" value="P:lactose catabolic process"/>
    <property type="evidence" value="ECO:0007669"/>
    <property type="project" value="TreeGrafter"/>
</dbReference>
<dbReference type="SUPFAM" id="SSF74650">
    <property type="entry name" value="Galactose mutarotase-like"/>
    <property type="match status" value="1"/>
</dbReference>
<dbReference type="Gene3D" id="2.60.40.10">
    <property type="entry name" value="Immunoglobulins"/>
    <property type="match status" value="2"/>
</dbReference>
<evidence type="ECO:0000259" key="7">
    <source>
        <dbReference type="SMART" id="SM01038"/>
    </source>
</evidence>
<dbReference type="PROSITE" id="PS00608">
    <property type="entry name" value="GLYCOSYL_HYDROL_F2_2"/>
    <property type="match status" value="1"/>
</dbReference>
<keyword evidence="8" id="KW-1185">Reference proteome</keyword>
<dbReference type="InterPro" id="IPR050347">
    <property type="entry name" value="Bact_Beta-galactosidase"/>
</dbReference>
<dbReference type="InterPro" id="IPR006101">
    <property type="entry name" value="Glyco_hydro_2"/>
</dbReference>
<proteinExistence type="inferred from homology"/>
<keyword evidence="4" id="KW-0378">Hydrolase</keyword>
<dbReference type="GO" id="GO:0004565">
    <property type="term" value="F:beta-galactosidase activity"/>
    <property type="evidence" value="ECO:0007669"/>
    <property type="project" value="UniProtKB-EC"/>
</dbReference>
<dbReference type="PANTHER" id="PTHR46323">
    <property type="entry name" value="BETA-GALACTOSIDASE"/>
    <property type="match status" value="1"/>
</dbReference>
<dbReference type="InterPro" id="IPR017853">
    <property type="entry name" value="GH"/>
</dbReference>
<dbReference type="GeneID" id="120273822"/>
<evidence type="ECO:0000256" key="1">
    <source>
        <dbReference type="ARBA" id="ARBA00001412"/>
    </source>
</evidence>
<evidence type="ECO:0000256" key="2">
    <source>
        <dbReference type="ARBA" id="ARBA00007401"/>
    </source>
</evidence>
<dbReference type="InterPro" id="IPR036156">
    <property type="entry name" value="Beta-gal/glucu_dom_sf"/>
</dbReference>
<evidence type="ECO:0000256" key="4">
    <source>
        <dbReference type="ARBA" id="ARBA00022801"/>
    </source>
</evidence>
<dbReference type="Pfam" id="PF02837">
    <property type="entry name" value="Glyco_hydro_2_N"/>
    <property type="match status" value="1"/>
</dbReference>
<dbReference type="SMART" id="SM01038">
    <property type="entry name" value="Bgal_small_N"/>
    <property type="match status" value="1"/>
</dbReference>
<dbReference type="InterPro" id="IPR008979">
    <property type="entry name" value="Galactose-bd-like_sf"/>
</dbReference>
<dbReference type="Gene3D" id="2.70.98.10">
    <property type="match status" value="1"/>
</dbReference>
<dbReference type="InterPro" id="IPR023230">
    <property type="entry name" value="Glyco_hydro_2_CS"/>
</dbReference>
<dbReference type="Pfam" id="PF02836">
    <property type="entry name" value="Glyco_hydro_2_C"/>
    <property type="match status" value="1"/>
</dbReference>
<dbReference type="AlphaFoldDB" id="A0AB40CBI0"/>
<comment type="catalytic activity">
    <reaction evidence="1">
        <text>Hydrolysis of terminal non-reducing beta-D-galactose residues in beta-D-galactosides.</text>
        <dbReference type="EC" id="3.2.1.23"/>
    </reaction>
</comment>
<dbReference type="EC" id="3.2.1.23" evidence="3"/>
<dbReference type="InterPro" id="IPR023232">
    <property type="entry name" value="Glyco_hydro_2_AS"/>
</dbReference>
<feature type="domain" description="Beta galactosidase small chain/" evidence="7">
    <location>
        <begin position="727"/>
        <end position="1023"/>
    </location>
</feature>
<dbReference type="Pfam" id="PF16353">
    <property type="entry name" value="LacZ_4"/>
    <property type="match status" value="1"/>
</dbReference>
<dbReference type="InterPro" id="IPR013783">
    <property type="entry name" value="Ig-like_fold"/>
</dbReference>
<protein>
    <recommendedName>
        <fullName evidence="3">beta-galactosidase</fullName>
        <ecNumber evidence="3">3.2.1.23</ecNumber>
    </recommendedName>
    <alternativeName>
        <fullName evidence="6">Lactase</fullName>
    </alternativeName>
</protein>
<dbReference type="PANTHER" id="PTHR46323:SF2">
    <property type="entry name" value="BETA-GALACTOSIDASE"/>
    <property type="match status" value="1"/>
</dbReference>
<dbReference type="InterPro" id="IPR004199">
    <property type="entry name" value="B-gal_small/dom_5"/>
</dbReference>
<keyword evidence="5" id="KW-0326">Glycosidase</keyword>
<dbReference type="PRINTS" id="PR00132">
    <property type="entry name" value="GLHYDRLASE2"/>
</dbReference>
<dbReference type="Gene3D" id="2.60.120.260">
    <property type="entry name" value="Galactose-binding domain-like"/>
    <property type="match status" value="1"/>
</dbReference>
<dbReference type="SUPFAM" id="SSF49785">
    <property type="entry name" value="Galactose-binding domain-like"/>
    <property type="match status" value="1"/>
</dbReference>
<name>A0AB40CBI0_DIOCR</name>
<dbReference type="InterPro" id="IPR014718">
    <property type="entry name" value="GH-type_carb-bd"/>
</dbReference>
<dbReference type="GO" id="GO:0030246">
    <property type="term" value="F:carbohydrate binding"/>
    <property type="evidence" value="ECO:0007669"/>
    <property type="project" value="InterPro"/>
</dbReference>
<accession>A0AB40CBI0</accession>
<reference evidence="9" key="1">
    <citation type="submission" date="2025-08" db="UniProtKB">
        <authorList>
            <consortium name="RefSeq"/>
        </authorList>
    </citation>
    <scope>IDENTIFICATION</scope>
</reference>